<name>A0A9D4PKA3_RHISA</name>
<organism evidence="1 2">
    <name type="scientific">Rhipicephalus sanguineus</name>
    <name type="common">Brown dog tick</name>
    <name type="synonym">Ixodes sanguineus</name>
    <dbReference type="NCBI Taxonomy" id="34632"/>
    <lineage>
        <taxon>Eukaryota</taxon>
        <taxon>Metazoa</taxon>
        <taxon>Ecdysozoa</taxon>
        <taxon>Arthropoda</taxon>
        <taxon>Chelicerata</taxon>
        <taxon>Arachnida</taxon>
        <taxon>Acari</taxon>
        <taxon>Parasitiformes</taxon>
        <taxon>Ixodida</taxon>
        <taxon>Ixodoidea</taxon>
        <taxon>Ixodidae</taxon>
        <taxon>Rhipicephalinae</taxon>
        <taxon>Rhipicephalus</taxon>
        <taxon>Rhipicephalus</taxon>
    </lineage>
</organism>
<comment type="caution">
    <text evidence="1">The sequence shown here is derived from an EMBL/GenBank/DDBJ whole genome shotgun (WGS) entry which is preliminary data.</text>
</comment>
<sequence>MKTKKIQWTLLYHSQCRAFGRLDQAIQLAMNYRCEDVPTGDGYNAAAKISSQNCKRTSWPGNLKCRCTGKSTQRFFGIPAKKYWADHRSCGLPFDGDNTSQDLNTHKGASLQDFEKSSKDLEIKIDCMATTTVVGLHAGFVNDVNIIPRDVTQTTSMEFWRDPHKEPASRELRMGLTYKVVTMNWQLHPNLLGFSRNDRQNYYAAVLTCIVMKLDKYMALLNIGTVDPDRKFVYSVLIEVQYKQAALRIRMIILVTSSDCNQHMQMIEFRIFLHTGCKMSDNMKKKNCNEMDMWALCQNPSDKISAAYGIMLSRNKFDIFLNQFLFPGTEETLLTKVDKFNLLFAASSRSPFIWSDLCAYSDVETDDPAVAAFVELKDLKNVMEESIKGSTI</sequence>
<proteinExistence type="predicted"/>
<evidence type="ECO:0000313" key="2">
    <source>
        <dbReference type="Proteomes" id="UP000821837"/>
    </source>
</evidence>
<evidence type="ECO:0000313" key="1">
    <source>
        <dbReference type="EMBL" id="KAH7943655.1"/>
    </source>
</evidence>
<dbReference type="Proteomes" id="UP000821837">
    <property type="component" value="Unassembled WGS sequence"/>
</dbReference>
<reference evidence="1" key="2">
    <citation type="submission" date="2021-09" db="EMBL/GenBank/DDBJ databases">
        <authorList>
            <person name="Jia N."/>
            <person name="Wang J."/>
            <person name="Shi W."/>
            <person name="Du L."/>
            <person name="Sun Y."/>
            <person name="Zhan W."/>
            <person name="Jiang J."/>
            <person name="Wang Q."/>
            <person name="Zhang B."/>
            <person name="Ji P."/>
            <person name="Sakyi L.B."/>
            <person name="Cui X."/>
            <person name="Yuan T."/>
            <person name="Jiang B."/>
            <person name="Yang W."/>
            <person name="Lam T.T.-Y."/>
            <person name="Chang Q."/>
            <person name="Ding S."/>
            <person name="Wang X."/>
            <person name="Zhu J."/>
            <person name="Ruan X."/>
            <person name="Zhao L."/>
            <person name="Wei J."/>
            <person name="Que T."/>
            <person name="Du C."/>
            <person name="Cheng J."/>
            <person name="Dai P."/>
            <person name="Han X."/>
            <person name="Huang E."/>
            <person name="Gao Y."/>
            <person name="Liu J."/>
            <person name="Shao H."/>
            <person name="Ye R."/>
            <person name="Li L."/>
            <person name="Wei W."/>
            <person name="Wang X."/>
            <person name="Wang C."/>
            <person name="Huo Q."/>
            <person name="Li W."/>
            <person name="Guo W."/>
            <person name="Chen H."/>
            <person name="Chen S."/>
            <person name="Zhou L."/>
            <person name="Zhou L."/>
            <person name="Ni X."/>
            <person name="Tian J."/>
            <person name="Zhou Y."/>
            <person name="Sheng Y."/>
            <person name="Liu T."/>
            <person name="Pan Y."/>
            <person name="Xia L."/>
            <person name="Li J."/>
            <person name="Zhao F."/>
            <person name="Cao W."/>
        </authorList>
    </citation>
    <scope>NUCLEOTIDE SEQUENCE</scope>
    <source>
        <strain evidence="1">Rsan-2018</strain>
        <tissue evidence="1">Larvae</tissue>
    </source>
</reference>
<gene>
    <name evidence="1" type="ORF">HPB52_009860</name>
</gene>
<dbReference type="AlphaFoldDB" id="A0A9D4PKA3"/>
<keyword evidence="2" id="KW-1185">Reference proteome</keyword>
<dbReference type="EMBL" id="JABSTV010001253">
    <property type="protein sequence ID" value="KAH7943655.1"/>
    <property type="molecule type" value="Genomic_DNA"/>
</dbReference>
<accession>A0A9D4PKA3</accession>
<protein>
    <submittedName>
        <fullName evidence="1">Uncharacterized protein</fullName>
    </submittedName>
</protein>
<reference evidence="1" key="1">
    <citation type="journal article" date="2020" name="Cell">
        <title>Large-Scale Comparative Analyses of Tick Genomes Elucidate Their Genetic Diversity and Vector Capacities.</title>
        <authorList>
            <consortium name="Tick Genome and Microbiome Consortium (TIGMIC)"/>
            <person name="Jia N."/>
            <person name="Wang J."/>
            <person name="Shi W."/>
            <person name="Du L."/>
            <person name="Sun Y."/>
            <person name="Zhan W."/>
            <person name="Jiang J.F."/>
            <person name="Wang Q."/>
            <person name="Zhang B."/>
            <person name="Ji P."/>
            <person name="Bell-Sakyi L."/>
            <person name="Cui X.M."/>
            <person name="Yuan T.T."/>
            <person name="Jiang B.G."/>
            <person name="Yang W.F."/>
            <person name="Lam T.T."/>
            <person name="Chang Q.C."/>
            <person name="Ding S.J."/>
            <person name="Wang X.J."/>
            <person name="Zhu J.G."/>
            <person name="Ruan X.D."/>
            <person name="Zhao L."/>
            <person name="Wei J.T."/>
            <person name="Ye R.Z."/>
            <person name="Que T.C."/>
            <person name="Du C.H."/>
            <person name="Zhou Y.H."/>
            <person name="Cheng J.X."/>
            <person name="Dai P.F."/>
            <person name="Guo W.B."/>
            <person name="Han X.H."/>
            <person name="Huang E.J."/>
            <person name="Li L.F."/>
            <person name="Wei W."/>
            <person name="Gao Y.C."/>
            <person name="Liu J.Z."/>
            <person name="Shao H.Z."/>
            <person name="Wang X."/>
            <person name="Wang C.C."/>
            <person name="Yang T.C."/>
            <person name="Huo Q.B."/>
            <person name="Li W."/>
            <person name="Chen H.Y."/>
            <person name="Chen S.E."/>
            <person name="Zhou L.G."/>
            <person name="Ni X.B."/>
            <person name="Tian J.H."/>
            <person name="Sheng Y."/>
            <person name="Liu T."/>
            <person name="Pan Y.S."/>
            <person name="Xia L.Y."/>
            <person name="Li J."/>
            <person name="Zhao F."/>
            <person name="Cao W.C."/>
        </authorList>
    </citation>
    <scope>NUCLEOTIDE SEQUENCE</scope>
    <source>
        <strain evidence="1">Rsan-2018</strain>
    </source>
</reference>